<dbReference type="InterPro" id="IPR017853">
    <property type="entry name" value="GH"/>
</dbReference>
<dbReference type="Gene3D" id="3.10.350.10">
    <property type="entry name" value="LysM domain"/>
    <property type="match status" value="2"/>
</dbReference>
<dbReference type="InterPro" id="IPR041704">
    <property type="entry name" value="CFLE_GH18"/>
</dbReference>
<proteinExistence type="predicted"/>
<dbReference type="InterPro" id="IPR036779">
    <property type="entry name" value="LysM_dom_sf"/>
</dbReference>
<evidence type="ECO:0000259" key="3">
    <source>
        <dbReference type="PROSITE" id="PS51782"/>
    </source>
</evidence>
<dbReference type="SMART" id="SM00636">
    <property type="entry name" value="Glyco_18"/>
    <property type="match status" value="1"/>
</dbReference>
<evidence type="ECO:0000256" key="2">
    <source>
        <dbReference type="ARBA" id="ARBA00023295"/>
    </source>
</evidence>
<dbReference type="InterPro" id="IPR018392">
    <property type="entry name" value="LysM"/>
</dbReference>
<evidence type="ECO:0000259" key="4">
    <source>
        <dbReference type="PROSITE" id="PS51910"/>
    </source>
</evidence>
<comment type="caution">
    <text evidence="5">The sequence shown here is derived from an EMBL/GenBank/DDBJ whole genome shotgun (WGS) entry which is preliminary data.</text>
</comment>
<accession>A0ABS4GAE4</accession>
<organism evidence="5 6">
    <name type="scientific">Sedimentibacter acidaminivorans</name>
    <dbReference type="NCBI Taxonomy" id="913099"/>
    <lineage>
        <taxon>Bacteria</taxon>
        <taxon>Bacillati</taxon>
        <taxon>Bacillota</taxon>
        <taxon>Tissierellia</taxon>
        <taxon>Sedimentibacter</taxon>
    </lineage>
</organism>
<keyword evidence="1" id="KW-0378">Hydrolase</keyword>
<feature type="domain" description="LysM" evidence="3">
    <location>
        <begin position="2"/>
        <end position="46"/>
    </location>
</feature>
<evidence type="ECO:0000256" key="1">
    <source>
        <dbReference type="ARBA" id="ARBA00022801"/>
    </source>
</evidence>
<dbReference type="SMART" id="SM00257">
    <property type="entry name" value="LysM"/>
    <property type="match status" value="2"/>
</dbReference>
<evidence type="ECO:0000313" key="6">
    <source>
        <dbReference type="Proteomes" id="UP001519342"/>
    </source>
</evidence>
<dbReference type="SUPFAM" id="SSF54106">
    <property type="entry name" value="LysM domain"/>
    <property type="match status" value="2"/>
</dbReference>
<keyword evidence="2" id="KW-0326">Glycosidase</keyword>
<dbReference type="Pfam" id="PF00704">
    <property type="entry name" value="Glyco_hydro_18"/>
    <property type="match status" value="1"/>
</dbReference>
<dbReference type="Proteomes" id="UP001519342">
    <property type="component" value="Unassembled WGS sequence"/>
</dbReference>
<dbReference type="PROSITE" id="PS51782">
    <property type="entry name" value="LYSM"/>
    <property type="match status" value="2"/>
</dbReference>
<dbReference type="CDD" id="cd00118">
    <property type="entry name" value="LysM"/>
    <property type="match status" value="2"/>
</dbReference>
<evidence type="ECO:0000313" key="5">
    <source>
        <dbReference type="EMBL" id="MBP1924647.1"/>
    </source>
</evidence>
<dbReference type="RefSeq" id="WP_209510395.1">
    <property type="nucleotide sequence ID" value="NZ_JAGGKS010000001.1"/>
</dbReference>
<name>A0ABS4GAE4_9FIRM</name>
<protein>
    <submittedName>
        <fullName evidence="5">Spore germination protein</fullName>
    </submittedName>
</protein>
<dbReference type="Pfam" id="PF01476">
    <property type="entry name" value="LysM"/>
    <property type="match status" value="2"/>
</dbReference>
<dbReference type="PROSITE" id="PS51910">
    <property type="entry name" value="GH18_2"/>
    <property type="match status" value="1"/>
</dbReference>
<dbReference type="Gene3D" id="3.20.20.80">
    <property type="entry name" value="Glycosidases"/>
    <property type="match status" value="1"/>
</dbReference>
<sequence>MITHVVKPGESIYSIAQIYNASPQKIIRDNELEDPNNLVVGQTLVILSPSQVHVIQPLETLQGIANMYNTTTVKLLQNNPFISNANIIYPGEELVISYDGPKRGSIDVNGYAYPNIDKKVLLKTLPYLTYLTIFTYGITPEGELIDIEDEELIQMARNYGVAPIMLISTLTDEGTFSNELASAILNNEEVQNNLIDNILENLKSKNYYGLDVDFEYILPEDREQYSKFIEKIATRLNAEGFPVITALAPKISSDQKGLLYEAHDYSALGDVSNKVLLMTYEWGYTYGPAMAVAPIDKVREVLDYAVTEINPEKIIMGIPNYGYDFILPYVKGKSKANSLSNVAAVQLAKKVGAQIQFDEISKAPYFIYYDSEGRQHRVWFEDARSIEEKLNLYDEYNFDGVAFWNIMKYFPQSWLVINSLYDIKKVI</sequence>
<dbReference type="InterPro" id="IPR001223">
    <property type="entry name" value="Glyco_hydro18_cat"/>
</dbReference>
<reference evidence="5 6" key="1">
    <citation type="submission" date="2021-03" db="EMBL/GenBank/DDBJ databases">
        <title>Genomic Encyclopedia of Type Strains, Phase IV (KMG-IV): sequencing the most valuable type-strain genomes for metagenomic binning, comparative biology and taxonomic classification.</title>
        <authorList>
            <person name="Goeker M."/>
        </authorList>
    </citation>
    <scope>NUCLEOTIDE SEQUENCE [LARGE SCALE GENOMIC DNA]</scope>
    <source>
        <strain evidence="5 6">DSM 24004</strain>
    </source>
</reference>
<dbReference type="SUPFAM" id="SSF51445">
    <property type="entry name" value="(Trans)glycosidases"/>
    <property type="match status" value="1"/>
</dbReference>
<dbReference type="PANTHER" id="PTHR46066:SF2">
    <property type="entry name" value="CHITINASE DOMAIN-CONTAINING PROTEIN 1"/>
    <property type="match status" value="1"/>
</dbReference>
<dbReference type="InterPro" id="IPR011583">
    <property type="entry name" value="Chitinase_II/V-like_cat"/>
</dbReference>
<keyword evidence="6" id="KW-1185">Reference proteome</keyword>
<feature type="domain" description="LysM" evidence="3">
    <location>
        <begin position="51"/>
        <end position="96"/>
    </location>
</feature>
<dbReference type="PANTHER" id="PTHR46066">
    <property type="entry name" value="CHITINASE DOMAIN-CONTAINING PROTEIN 1 FAMILY MEMBER"/>
    <property type="match status" value="1"/>
</dbReference>
<gene>
    <name evidence="5" type="ORF">J2Z76_000500</name>
</gene>
<dbReference type="Gene3D" id="3.10.50.10">
    <property type="match status" value="1"/>
</dbReference>
<dbReference type="CDD" id="cd02874">
    <property type="entry name" value="GH18_CFLE_spore_hydrolase"/>
    <property type="match status" value="1"/>
</dbReference>
<dbReference type="EMBL" id="JAGGKS010000001">
    <property type="protein sequence ID" value="MBP1924647.1"/>
    <property type="molecule type" value="Genomic_DNA"/>
</dbReference>
<dbReference type="InterPro" id="IPR029070">
    <property type="entry name" value="Chitinase_insertion_sf"/>
</dbReference>
<feature type="domain" description="GH18" evidence="4">
    <location>
        <begin position="93"/>
        <end position="427"/>
    </location>
</feature>